<keyword evidence="8" id="KW-1185">Reference proteome</keyword>
<keyword evidence="3" id="KW-0658">Purine biosynthesis</keyword>
<sequence>MASTDNNEVLILGSGTLAEELASSFRRLGYVVRVGSLSGDAALAAGTPALTVVCESAPSEKLAELEATTGTRLVPTVEACEITRNREGIRRTAAEEHGLPTMAYEFADSPGELRTCAERVGYPCVVKPGTSTGGEGQSVVTGPAELDEAWRKASTSGEEGRVGVERYVDFDFECTILAARSIDPETGQLATWFCEPIGTHHEDGHLVEVWQPAPLSADAMDNARSIAARITNAIGVQGIYAIDLFVDGDEVYFSQVSARPTLDGMVTGATQRVNEFDLHARAVLGLPIDVTLTSPGAARFVSAPASHTGLADALAVPETGVEVAGDTVVVRSTGENVAEARERAREAAARLG</sequence>
<dbReference type="EMBL" id="LT629765">
    <property type="protein sequence ID" value="SDS85274.1"/>
    <property type="molecule type" value="Genomic_DNA"/>
</dbReference>
<proteinExistence type="predicted"/>
<dbReference type="GO" id="GO:0046872">
    <property type="term" value="F:metal ion binding"/>
    <property type="evidence" value="ECO:0007669"/>
    <property type="project" value="InterPro"/>
</dbReference>
<dbReference type="Gene3D" id="3.30.1490.20">
    <property type="entry name" value="ATP-grasp fold, A domain"/>
    <property type="match status" value="1"/>
</dbReference>
<dbReference type="InterPro" id="IPR013815">
    <property type="entry name" value="ATP_grasp_subdomain_1"/>
</dbReference>
<evidence type="ECO:0000259" key="6">
    <source>
        <dbReference type="PROSITE" id="PS50975"/>
    </source>
</evidence>
<keyword evidence="2 5" id="KW-0547">Nucleotide-binding</keyword>
<evidence type="ECO:0000256" key="1">
    <source>
        <dbReference type="ARBA" id="ARBA00022598"/>
    </source>
</evidence>
<evidence type="ECO:0000313" key="8">
    <source>
        <dbReference type="Proteomes" id="UP000182237"/>
    </source>
</evidence>
<dbReference type="Gene3D" id="3.30.470.20">
    <property type="entry name" value="ATP-grasp fold, B domain"/>
    <property type="match status" value="1"/>
</dbReference>
<dbReference type="GO" id="GO:0016740">
    <property type="term" value="F:transferase activity"/>
    <property type="evidence" value="ECO:0007669"/>
    <property type="project" value="UniProtKB-KW"/>
</dbReference>
<dbReference type="GO" id="GO:0006164">
    <property type="term" value="P:purine nucleotide biosynthetic process"/>
    <property type="evidence" value="ECO:0007669"/>
    <property type="project" value="UniProtKB-KW"/>
</dbReference>
<dbReference type="GO" id="GO:0005524">
    <property type="term" value="F:ATP binding"/>
    <property type="evidence" value="ECO:0007669"/>
    <property type="project" value="UniProtKB-UniRule"/>
</dbReference>
<dbReference type="InterPro" id="IPR011761">
    <property type="entry name" value="ATP-grasp"/>
</dbReference>
<keyword evidence="1" id="KW-0436">Ligase</keyword>
<dbReference type="GO" id="GO:0005829">
    <property type="term" value="C:cytosol"/>
    <property type="evidence" value="ECO:0007669"/>
    <property type="project" value="TreeGrafter"/>
</dbReference>
<dbReference type="SUPFAM" id="SSF52440">
    <property type="entry name" value="PreATP-grasp domain"/>
    <property type="match status" value="1"/>
</dbReference>
<evidence type="ECO:0000313" key="7">
    <source>
        <dbReference type="EMBL" id="SDS85274.1"/>
    </source>
</evidence>
<organism evidence="7 8">
    <name type="scientific">Corynebacterium timonense</name>
    <dbReference type="NCBI Taxonomy" id="441500"/>
    <lineage>
        <taxon>Bacteria</taxon>
        <taxon>Bacillati</taxon>
        <taxon>Actinomycetota</taxon>
        <taxon>Actinomycetes</taxon>
        <taxon>Mycobacteriales</taxon>
        <taxon>Corynebacteriaceae</taxon>
        <taxon>Corynebacterium</taxon>
    </lineage>
</organism>
<dbReference type="RefSeq" id="WP_019194714.1">
    <property type="nucleotide sequence ID" value="NZ_LT629765.1"/>
</dbReference>
<feature type="domain" description="ATP-grasp" evidence="6">
    <location>
        <begin position="91"/>
        <end position="284"/>
    </location>
</feature>
<keyword evidence="4 5" id="KW-0067">ATP-binding</keyword>
<dbReference type="PANTHER" id="PTHR43055">
    <property type="entry name" value="FORMATE-DEPENDENT PHOSPHORIBOSYLGLYCINAMIDE FORMYLTRANSFERASE"/>
    <property type="match status" value="1"/>
</dbReference>
<dbReference type="GO" id="GO:0016874">
    <property type="term" value="F:ligase activity"/>
    <property type="evidence" value="ECO:0007669"/>
    <property type="project" value="UniProtKB-KW"/>
</dbReference>
<dbReference type="eggNOG" id="COG0027">
    <property type="taxonomic scope" value="Bacteria"/>
</dbReference>
<dbReference type="Pfam" id="PF02222">
    <property type="entry name" value="ATP-grasp"/>
    <property type="match status" value="1"/>
</dbReference>
<evidence type="ECO:0000256" key="5">
    <source>
        <dbReference type="PROSITE-ProRule" id="PRU00409"/>
    </source>
</evidence>
<evidence type="ECO:0000256" key="4">
    <source>
        <dbReference type="ARBA" id="ARBA00022840"/>
    </source>
</evidence>
<dbReference type="Proteomes" id="UP000182237">
    <property type="component" value="Chromosome I"/>
</dbReference>
<dbReference type="PANTHER" id="PTHR43055:SF1">
    <property type="entry name" value="FORMATE-DEPENDENT PHOSPHORIBOSYLGLYCINAMIDE FORMYLTRANSFERASE"/>
    <property type="match status" value="1"/>
</dbReference>
<dbReference type="PROSITE" id="PS50975">
    <property type="entry name" value="ATP_GRASP"/>
    <property type="match status" value="1"/>
</dbReference>
<dbReference type="STRING" id="1203190.GCA_000312345_01921"/>
<dbReference type="OrthoDB" id="9804625at2"/>
<evidence type="ECO:0000256" key="3">
    <source>
        <dbReference type="ARBA" id="ARBA00022755"/>
    </source>
</evidence>
<reference evidence="7 8" key="1">
    <citation type="submission" date="2016-10" db="EMBL/GenBank/DDBJ databases">
        <authorList>
            <person name="de Groot N.N."/>
        </authorList>
    </citation>
    <scope>NUCLEOTIDE SEQUENCE [LARGE SCALE GENOMIC DNA]</scope>
    <source>
        <strain evidence="7 8">DSM 45434</strain>
    </source>
</reference>
<name>A0A1H1VJY8_9CORY</name>
<protein>
    <submittedName>
        <fullName evidence="7">Formate-dependent phosphoribosylglycinamide formyltransferase</fullName>
    </submittedName>
</protein>
<accession>A0A1H1VJY8</accession>
<dbReference type="AlphaFoldDB" id="A0A1H1VJY8"/>
<dbReference type="InterPro" id="IPR016185">
    <property type="entry name" value="PreATP-grasp_dom_sf"/>
</dbReference>
<dbReference type="Gene3D" id="3.40.50.20">
    <property type="match status" value="1"/>
</dbReference>
<dbReference type="SUPFAM" id="SSF56059">
    <property type="entry name" value="Glutathione synthetase ATP-binding domain-like"/>
    <property type="match status" value="1"/>
</dbReference>
<keyword evidence="7" id="KW-0808">Transferase</keyword>
<gene>
    <name evidence="7" type="ORF">SAMN04488539_2533</name>
</gene>
<dbReference type="InterPro" id="IPR003135">
    <property type="entry name" value="ATP-grasp_carboxylate-amine"/>
</dbReference>
<evidence type="ECO:0000256" key="2">
    <source>
        <dbReference type="ARBA" id="ARBA00022741"/>
    </source>
</evidence>